<keyword evidence="2" id="KW-1185">Reference proteome</keyword>
<reference evidence="1" key="2">
    <citation type="submission" date="2021-12" db="EMBL/GenBank/DDBJ databases">
        <title>Resequencing data analysis of finger millet.</title>
        <authorList>
            <person name="Hatakeyama M."/>
            <person name="Aluri S."/>
            <person name="Balachadran M.T."/>
            <person name="Sivarajan S.R."/>
            <person name="Poveda L."/>
            <person name="Shimizu-Inatsugi R."/>
            <person name="Schlapbach R."/>
            <person name="Sreeman S.M."/>
            <person name="Shimizu K.K."/>
        </authorList>
    </citation>
    <scope>NUCLEOTIDE SEQUENCE</scope>
</reference>
<gene>
    <name evidence="1" type="primary">ga16389</name>
    <name evidence="1" type="ORF">PR202_ga16389</name>
</gene>
<evidence type="ECO:0000313" key="1">
    <source>
        <dbReference type="EMBL" id="GJM99300.1"/>
    </source>
</evidence>
<protein>
    <recommendedName>
        <fullName evidence="3">Reverse transcriptase</fullName>
    </recommendedName>
</protein>
<evidence type="ECO:0008006" key="3">
    <source>
        <dbReference type="Google" id="ProtNLM"/>
    </source>
</evidence>
<proteinExistence type="predicted"/>
<dbReference type="Proteomes" id="UP001054889">
    <property type="component" value="Unassembled WGS sequence"/>
</dbReference>
<sequence length="178" mass="20157">MEAPVISHLLFVDDSLLLVKTDRKNAECLKGILEKYCANSGQKLSESKSSIFFSQNTVIEVKADDCVILNIMTESLTDKYLGLPTLVGTDRSDCFRHLIDRVRQRISGWKEKLLNFGGWFSKSQKIFVKGLLMLFRTIGGAMTMKIEEYTGSRGGKCVCQNTLVVWAFVIYIALIWRC</sequence>
<dbReference type="PANTHER" id="PTHR33116">
    <property type="entry name" value="REVERSE TRANSCRIPTASE ZINC-BINDING DOMAIN-CONTAINING PROTEIN-RELATED-RELATED"/>
    <property type="match status" value="1"/>
</dbReference>
<dbReference type="PANTHER" id="PTHR33116:SF86">
    <property type="entry name" value="REVERSE TRANSCRIPTASE DOMAIN-CONTAINING PROTEIN"/>
    <property type="match status" value="1"/>
</dbReference>
<name>A0AAV5CM38_ELECO</name>
<organism evidence="1 2">
    <name type="scientific">Eleusine coracana subsp. coracana</name>
    <dbReference type="NCBI Taxonomy" id="191504"/>
    <lineage>
        <taxon>Eukaryota</taxon>
        <taxon>Viridiplantae</taxon>
        <taxon>Streptophyta</taxon>
        <taxon>Embryophyta</taxon>
        <taxon>Tracheophyta</taxon>
        <taxon>Spermatophyta</taxon>
        <taxon>Magnoliopsida</taxon>
        <taxon>Liliopsida</taxon>
        <taxon>Poales</taxon>
        <taxon>Poaceae</taxon>
        <taxon>PACMAD clade</taxon>
        <taxon>Chloridoideae</taxon>
        <taxon>Cynodonteae</taxon>
        <taxon>Eleusininae</taxon>
        <taxon>Eleusine</taxon>
    </lineage>
</organism>
<comment type="caution">
    <text evidence="1">The sequence shown here is derived from an EMBL/GenBank/DDBJ whole genome shotgun (WGS) entry which is preliminary data.</text>
</comment>
<evidence type="ECO:0000313" key="2">
    <source>
        <dbReference type="Proteomes" id="UP001054889"/>
    </source>
</evidence>
<dbReference type="AlphaFoldDB" id="A0AAV5CM38"/>
<accession>A0AAV5CM38</accession>
<reference evidence="1" key="1">
    <citation type="journal article" date="2018" name="DNA Res.">
        <title>Multiple hybrid de novo genome assembly of finger millet, an orphan allotetraploid crop.</title>
        <authorList>
            <person name="Hatakeyama M."/>
            <person name="Aluri S."/>
            <person name="Balachadran M.T."/>
            <person name="Sivarajan S.R."/>
            <person name="Patrignani A."/>
            <person name="Gruter S."/>
            <person name="Poveda L."/>
            <person name="Shimizu-Inatsugi R."/>
            <person name="Baeten J."/>
            <person name="Francoijs K.J."/>
            <person name="Nataraja K.N."/>
            <person name="Reddy Y.A.N."/>
            <person name="Phadnis S."/>
            <person name="Ravikumar R.L."/>
            <person name="Schlapbach R."/>
            <person name="Sreeman S.M."/>
            <person name="Shimizu K.K."/>
        </authorList>
    </citation>
    <scope>NUCLEOTIDE SEQUENCE</scope>
</reference>
<dbReference type="EMBL" id="BQKI01000007">
    <property type="protein sequence ID" value="GJM99300.1"/>
    <property type="molecule type" value="Genomic_DNA"/>
</dbReference>